<evidence type="ECO:0000313" key="2">
    <source>
        <dbReference type="EMBL" id="TPX32764.1"/>
    </source>
</evidence>
<evidence type="ECO:0000256" key="1">
    <source>
        <dbReference type="SAM" id="Phobius"/>
    </source>
</evidence>
<proteinExistence type="predicted"/>
<dbReference type="VEuPathDB" id="FungiDB:SeMB42_g07077"/>
<organism evidence="2 4">
    <name type="scientific">Synchytrium endobioticum</name>
    <dbReference type="NCBI Taxonomy" id="286115"/>
    <lineage>
        <taxon>Eukaryota</taxon>
        <taxon>Fungi</taxon>
        <taxon>Fungi incertae sedis</taxon>
        <taxon>Chytridiomycota</taxon>
        <taxon>Chytridiomycota incertae sedis</taxon>
        <taxon>Chytridiomycetes</taxon>
        <taxon>Synchytriales</taxon>
        <taxon>Synchytriaceae</taxon>
        <taxon>Synchytrium</taxon>
    </lineage>
</organism>
<reference evidence="2 4" key="1">
    <citation type="journal article" date="2019" name="Sci. Rep.">
        <title>Comparative genomics of chytrid fungi reveal insights into the obligate biotrophic and pathogenic lifestyle of Synchytrium endobioticum.</title>
        <authorList>
            <person name="van de Vossenberg B.T.L.H."/>
            <person name="Warris S."/>
            <person name="Nguyen H.D.T."/>
            <person name="van Gent-Pelzer M.P.E."/>
            <person name="Joly D.L."/>
            <person name="van de Geest H.C."/>
            <person name="Bonants P.J.M."/>
            <person name="Smith D.S."/>
            <person name="Levesque C.A."/>
            <person name="van der Lee T.A.J."/>
        </authorList>
    </citation>
    <scope>NUCLEOTIDE SEQUENCE [LARGE SCALE GENOMIC DNA]</scope>
    <source>
        <strain evidence="2 4">LEV6574</strain>
    </source>
</reference>
<name>A0A507C3S5_9FUNG</name>
<feature type="transmembrane region" description="Helical" evidence="1">
    <location>
        <begin position="52"/>
        <end position="73"/>
    </location>
</feature>
<gene>
    <name evidence="3" type="ORF">SeLEV6574_g05550</name>
    <name evidence="2" type="ORF">SeLEV6574_g08440</name>
</gene>
<comment type="caution">
    <text evidence="2">The sequence shown here is derived from an EMBL/GenBank/DDBJ whole genome shotgun (WGS) entry which is preliminary data.</text>
</comment>
<dbReference type="AlphaFoldDB" id="A0A507C3S5"/>
<keyword evidence="1" id="KW-0812">Transmembrane</keyword>
<keyword evidence="1" id="KW-1133">Transmembrane helix</keyword>
<protein>
    <submittedName>
        <fullName evidence="2">Uncharacterized protein</fullName>
    </submittedName>
</protein>
<sequence length="117" mass="13414">MSSHPIFLLLQSSFSPWLQPSIANLVGNIKSHLSSISYIIPTCLDVFSPDPAIFMTSLAVLTFVGSLVIWLSVGSGLYPERLVQGFLIWRYLLRQRQTKHGRDKQSHNRKFEIHYIR</sequence>
<keyword evidence="1" id="KW-0472">Membrane</keyword>
<dbReference type="EMBL" id="QEAM01000944">
    <property type="protein sequence ID" value="TPX32764.1"/>
    <property type="molecule type" value="Genomic_DNA"/>
</dbReference>
<dbReference type="EMBL" id="QEAM01000266">
    <property type="protein sequence ID" value="TPX42537.1"/>
    <property type="molecule type" value="Genomic_DNA"/>
</dbReference>
<dbReference type="Proteomes" id="UP000320475">
    <property type="component" value="Unassembled WGS sequence"/>
</dbReference>
<evidence type="ECO:0000313" key="4">
    <source>
        <dbReference type="Proteomes" id="UP000320475"/>
    </source>
</evidence>
<accession>A0A507C3S5</accession>
<evidence type="ECO:0000313" key="3">
    <source>
        <dbReference type="EMBL" id="TPX42537.1"/>
    </source>
</evidence>